<feature type="compositionally biased region" description="Basic and acidic residues" evidence="1">
    <location>
        <begin position="1483"/>
        <end position="1492"/>
    </location>
</feature>
<feature type="compositionally biased region" description="Low complexity" evidence="1">
    <location>
        <begin position="1604"/>
        <end position="1614"/>
    </location>
</feature>
<protein>
    <recommendedName>
        <fullName evidence="4">Actin-like ATPase domain-containing protein</fullName>
    </recommendedName>
</protein>
<comment type="caution">
    <text evidence="2">The sequence shown here is derived from an EMBL/GenBank/DDBJ whole genome shotgun (WGS) entry which is preliminary data.</text>
</comment>
<feature type="compositionally biased region" description="Basic and acidic residues" evidence="1">
    <location>
        <begin position="1032"/>
        <end position="1047"/>
    </location>
</feature>
<feature type="compositionally biased region" description="Basic and acidic residues" evidence="1">
    <location>
        <begin position="999"/>
        <end position="1019"/>
    </location>
</feature>
<dbReference type="PANTHER" id="PTHR14187">
    <property type="entry name" value="ALPHA KINASE/ELONGATION FACTOR 2 KINASE"/>
    <property type="match status" value="1"/>
</dbReference>
<name>A0A9W8JKF4_9AGAR</name>
<feature type="region of interest" description="Disordered" evidence="1">
    <location>
        <begin position="598"/>
        <end position="815"/>
    </location>
</feature>
<evidence type="ECO:0000313" key="2">
    <source>
        <dbReference type="EMBL" id="KAJ2932470.1"/>
    </source>
</evidence>
<feature type="compositionally biased region" description="Basic and acidic residues" evidence="1">
    <location>
        <begin position="1100"/>
        <end position="1309"/>
    </location>
</feature>
<proteinExistence type="predicted"/>
<sequence length="1686" mass="184412">MKPVFVTRKPYSGLTRSLVIAIDVGTTFSGVSYAILDPGEVPQIHGVTRFPGQEHVAGNSKIPSILYYDKKGEVKAVGAEADSAHVQANAEDENWVKVELFKLRLRPRTMNLSMNGLRLAPLPSRKSPVHIFGDFLSYLYTCTTSFIKDTHANGSALLAHVIPHHVEFVLSHPNGWEGAQQAKMRRAAIYGRLIDDTPEGRARIRFVTEGEASLHACVLSGLATDVLSIPGRHGFLIADAGGGTLDISSYAIKGTNPLVMEEVAPPDCIFAGSVFVSRRAREFFEHKLKGCKYGTPDSLDHITRQFDEKTKRLFRDSKDTQFVPFGSPFDKDPAYGIRNGQLRLTGAEVANLFEPSIDAAFNAIKKQIEACSVGIKCVFLVGGYAASPWLFSQLQERLKAMNVVISRPDTQTSKAVADGAIGFYCDHHVSARMSKFMYGVEYLRTLDPNDPEHVERKEKLCELPSGPKLLPDAFDCILARGLKVKESTVFSRKYCTELTSLSMLRVFEVEIWCYRGGNTVPKWIERRSETFSTLCIVKADLSMLSDSAAPKQGPNGKTYWTIVFSVEIHFGLTEFQARIKWVQNGETKYGPATIVYNERGHRTEEDEPDFYPEDDALTRSNSSRTGDRRSSQPTSRARTPVDGHPVDSSRRSSRVSSDTYIPSANGSSIPEVSRVPSTRPANSNPTTPSRSAYASLHDDKDDRRRSVDRDSHRDRDRDSARTRSNRSSLVPSAPGSPSSFAPPSIHSIRSRGHTPTPTPGSPGLQYVDPPPAPLTPKSAAFPSPPREPASLWDNATPTATAPPEGAGLSRHTSNASAFSTAKSISIFGEDPKSAFAFSSPPNALNQDKGMPGGLFDEPVDNAGTSGWGVPPMSAIPRSVSISSRKTSSLKGSPAVSRAPSGQGKVLSPLNPAAQQSAAVDSLAAVVSALNDPPTTTTNTLPKIDTNVSPLSALSSAAPSAMGSGLTTPAGETPATPIGGASEVETSVSVTGSAKKKKKKSEEAEAAARKAREEAEEAARQAEALKAQQEAEEAVRKAQEEERRKAAEAEAEAAAEAKRLQEEEERRRQEEEEQRLKEEEEAKRKKEEEEAAKAAKKKPSSKKEERERKKREEQERKEREKEEKAKAEREEKERKERAEKERKDREEQERLVAEEKKRQEEEAQRKADEARVEQERIAEEARKRAESERLEQERIAEEEERKRKEEERLQKEVEEAERMQKKEEELRREEERIFKELADLEKQEEEAKLQEEKERKEREEEERRQEERARNAREEEMKRQEEEALREREKRAREREERERIQKAERERQSKSLGFGGWGGKLASSLFGGTSAEESELPPPPSQPWLDNKQDLNENASGWGSFGAKKKPSVSSLAKSITGPPPLSRKPSQRSFKWGNAGSTTTPSAFDFAAPTNNTVASLFGGVSTNYDESQGIGMQDIPIGNPVAAAEQEKSLLPPLPPPKEDGNGNPPADPWDIEMMATTAKEGSKPGEDPARTSTLVPETAAPAASKTSEEEAMDDPWGFAPVGKKKGKKGKGLLDLGGSEQPTREPSPAPGTPAEDAGRAPGQETTAVEDETGGGKKKGKADSAQEAGGADTPAGTEGGGADNLQDQLNDLLGSGGGEDNQVQTADAAEEWGVPVKQKKKKKKGANAVEDDNAAAPSPIEAGASGGDNGFMTQTTGKKKKKSKK</sequence>
<dbReference type="PANTHER" id="PTHR14187:SF5">
    <property type="entry name" value="HEAT SHOCK 70 KDA PROTEIN 12A"/>
    <property type="match status" value="1"/>
</dbReference>
<dbReference type="Proteomes" id="UP001140091">
    <property type="component" value="Unassembled WGS sequence"/>
</dbReference>
<feature type="compositionally biased region" description="Polar residues" evidence="1">
    <location>
        <begin position="659"/>
        <end position="692"/>
    </location>
</feature>
<dbReference type="SUPFAM" id="SSF53067">
    <property type="entry name" value="Actin-like ATPase domain"/>
    <property type="match status" value="2"/>
</dbReference>
<evidence type="ECO:0008006" key="4">
    <source>
        <dbReference type="Google" id="ProtNLM"/>
    </source>
</evidence>
<keyword evidence="3" id="KW-1185">Reference proteome</keyword>
<evidence type="ECO:0000313" key="3">
    <source>
        <dbReference type="Proteomes" id="UP001140091"/>
    </source>
</evidence>
<feature type="non-terminal residue" evidence="2">
    <location>
        <position position="1"/>
    </location>
</feature>
<gene>
    <name evidence="2" type="ORF">H1R20_g4610</name>
</gene>
<feature type="compositionally biased region" description="Low complexity" evidence="1">
    <location>
        <begin position="978"/>
        <end position="992"/>
    </location>
</feature>
<feature type="compositionally biased region" description="Acidic residues" evidence="1">
    <location>
        <begin position="605"/>
        <end position="615"/>
    </location>
</feature>
<feature type="compositionally biased region" description="Low complexity" evidence="1">
    <location>
        <begin position="725"/>
        <end position="744"/>
    </location>
</feature>
<feature type="region of interest" description="Disordered" evidence="1">
    <location>
        <begin position="831"/>
        <end position="908"/>
    </location>
</feature>
<feature type="compositionally biased region" description="Low complexity" evidence="1">
    <location>
        <begin position="878"/>
        <end position="892"/>
    </location>
</feature>
<organism evidence="2 3">
    <name type="scientific">Candolleomyces eurysporus</name>
    <dbReference type="NCBI Taxonomy" id="2828524"/>
    <lineage>
        <taxon>Eukaryota</taxon>
        <taxon>Fungi</taxon>
        <taxon>Dikarya</taxon>
        <taxon>Basidiomycota</taxon>
        <taxon>Agaricomycotina</taxon>
        <taxon>Agaricomycetes</taxon>
        <taxon>Agaricomycetidae</taxon>
        <taxon>Agaricales</taxon>
        <taxon>Agaricineae</taxon>
        <taxon>Psathyrellaceae</taxon>
        <taxon>Candolleomyces</taxon>
    </lineage>
</organism>
<reference evidence="2" key="1">
    <citation type="submission" date="2022-06" db="EMBL/GenBank/DDBJ databases">
        <title>Genome Sequence of Candolleomyces eurysporus.</title>
        <authorList>
            <person name="Buettner E."/>
        </authorList>
    </citation>
    <scope>NUCLEOTIDE SEQUENCE</scope>
    <source>
        <strain evidence="2">VTCC 930004</strain>
    </source>
</reference>
<feature type="compositionally biased region" description="Polar residues" evidence="1">
    <location>
        <begin position="1418"/>
        <end position="1428"/>
    </location>
</feature>
<dbReference type="InterPro" id="IPR043129">
    <property type="entry name" value="ATPase_NBD"/>
</dbReference>
<accession>A0A9W8JKF4</accession>
<dbReference type="Gene3D" id="3.30.420.40">
    <property type="match status" value="1"/>
</dbReference>
<feature type="region of interest" description="Disordered" evidence="1">
    <location>
        <begin position="1418"/>
        <end position="1686"/>
    </location>
</feature>
<feature type="compositionally biased region" description="Basic and acidic residues" evidence="1">
    <location>
        <begin position="639"/>
        <end position="650"/>
    </location>
</feature>
<dbReference type="OrthoDB" id="2963168at2759"/>
<dbReference type="EMBL" id="JANBPK010000771">
    <property type="protein sequence ID" value="KAJ2932470.1"/>
    <property type="molecule type" value="Genomic_DNA"/>
</dbReference>
<dbReference type="CDD" id="cd10170">
    <property type="entry name" value="ASKHA_NBD_HSP70"/>
    <property type="match status" value="1"/>
</dbReference>
<feature type="region of interest" description="Disordered" evidence="1">
    <location>
        <begin position="954"/>
        <end position="1406"/>
    </location>
</feature>
<feature type="compositionally biased region" description="Basic and acidic residues" evidence="1">
    <location>
        <begin position="696"/>
        <end position="721"/>
    </location>
</feature>
<feature type="compositionally biased region" description="Basic and acidic residues" evidence="1">
    <location>
        <begin position="1054"/>
        <end position="1092"/>
    </location>
</feature>
<evidence type="ECO:0000256" key="1">
    <source>
        <dbReference type="SAM" id="MobiDB-lite"/>
    </source>
</evidence>